<comment type="caution">
    <text evidence="2">The sequence shown here is derived from an EMBL/GenBank/DDBJ whole genome shotgun (WGS) entry which is preliminary data.</text>
</comment>
<protein>
    <recommendedName>
        <fullName evidence="1">FBD domain-containing protein</fullName>
    </recommendedName>
</protein>
<feature type="domain" description="FBD" evidence="1">
    <location>
        <begin position="98"/>
        <end position="132"/>
    </location>
</feature>
<gene>
    <name evidence="2" type="primary">ga04215</name>
    <name evidence="2" type="ORF">PR202_ga04215</name>
</gene>
<reference evidence="2" key="1">
    <citation type="journal article" date="2018" name="DNA Res.">
        <title>Multiple hybrid de novo genome assembly of finger millet, an orphan allotetraploid crop.</title>
        <authorList>
            <person name="Hatakeyama M."/>
            <person name="Aluri S."/>
            <person name="Balachadran M.T."/>
            <person name="Sivarajan S.R."/>
            <person name="Patrignani A."/>
            <person name="Gruter S."/>
            <person name="Poveda L."/>
            <person name="Shimizu-Inatsugi R."/>
            <person name="Baeten J."/>
            <person name="Francoijs K.J."/>
            <person name="Nataraja K.N."/>
            <person name="Reddy Y.A.N."/>
            <person name="Phadnis S."/>
            <person name="Ravikumar R.L."/>
            <person name="Schlapbach R."/>
            <person name="Sreeman S.M."/>
            <person name="Shimizu K.K."/>
        </authorList>
    </citation>
    <scope>NUCLEOTIDE SEQUENCE</scope>
</reference>
<evidence type="ECO:0000313" key="2">
    <source>
        <dbReference type="EMBL" id="GJM88185.1"/>
    </source>
</evidence>
<accession>A0AAV5BPC2</accession>
<evidence type="ECO:0000259" key="1">
    <source>
        <dbReference type="Pfam" id="PF08387"/>
    </source>
</evidence>
<dbReference type="AlphaFoldDB" id="A0AAV5BPC2"/>
<name>A0AAV5BPC2_ELECO</name>
<dbReference type="InterPro" id="IPR006566">
    <property type="entry name" value="FBD"/>
</dbReference>
<dbReference type="Pfam" id="PF08387">
    <property type="entry name" value="FBD"/>
    <property type="match status" value="1"/>
</dbReference>
<proteinExistence type="predicted"/>
<dbReference type="EMBL" id="BQKI01000002">
    <property type="protein sequence ID" value="GJM88185.1"/>
    <property type="molecule type" value="Genomic_DNA"/>
</dbReference>
<organism evidence="2 3">
    <name type="scientific">Eleusine coracana subsp. coracana</name>
    <dbReference type="NCBI Taxonomy" id="191504"/>
    <lineage>
        <taxon>Eukaryota</taxon>
        <taxon>Viridiplantae</taxon>
        <taxon>Streptophyta</taxon>
        <taxon>Embryophyta</taxon>
        <taxon>Tracheophyta</taxon>
        <taxon>Spermatophyta</taxon>
        <taxon>Magnoliopsida</taxon>
        <taxon>Liliopsida</taxon>
        <taxon>Poales</taxon>
        <taxon>Poaceae</taxon>
        <taxon>PACMAD clade</taxon>
        <taxon>Chloridoideae</taxon>
        <taxon>Cynodonteae</taxon>
        <taxon>Eleusininae</taxon>
        <taxon>Eleusine</taxon>
    </lineage>
</organism>
<reference evidence="2" key="2">
    <citation type="submission" date="2021-12" db="EMBL/GenBank/DDBJ databases">
        <title>Resequencing data analysis of finger millet.</title>
        <authorList>
            <person name="Hatakeyama M."/>
            <person name="Aluri S."/>
            <person name="Balachadran M.T."/>
            <person name="Sivarajan S.R."/>
            <person name="Poveda L."/>
            <person name="Shimizu-Inatsugi R."/>
            <person name="Schlapbach R."/>
            <person name="Sreeman S.M."/>
            <person name="Shimizu K.K."/>
        </authorList>
    </citation>
    <scope>NUCLEOTIDE SEQUENCE</scope>
</reference>
<keyword evidence="3" id="KW-1185">Reference proteome</keyword>
<dbReference type="Proteomes" id="UP001054889">
    <property type="component" value="Unassembled WGS sequence"/>
</dbReference>
<sequence length="168" mass="18584">MIGQSVALPSRRNACFGARWSEWLGACRRGTPPRLKRTGKAMRRTRAAVARVEEEAGRAAQEVEWICEGSKTCVQMLCLSFCDGRPQRDVIADRPHCNLKKVFITGFIGNGGQVALVKYILRNAVQLELMAIDPKGNIMDQILGEYEGRRSAKSKLVPADKNGVLVIL</sequence>
<evidence type="ECO:0000313" key="3">
    <source>
        <dbReference type="Proteomes" id="UP001054889"/>
    </source>
</evidence>